<evidence type="ECO:0000256" key="3">
    <source>
        <dbReference type="ARBA" id="ARBA00023235"/>
    </source>
</evidence>
<dbReference type="Pfam" id="PF00160">
    <property type="entry name" value="Pro_isomerase"/>
    <property type="match status" value="1"/>
</dbReference>
<evidence type="ECO:0000256" key="6">
    <source>
        <dbReference type="SAM" id="Phobius"/>
    </source>
</evidence>
<keyword evidence="6" id="KW-1133">Transmembrane helix</keyword>
<dbReference type="STRING" id="48709.A0A1D2MQC5"/>
<dbReference type="GO" id="GO:0006457">
    <property type="term" value="P:protein folding"/>
    <property type="evidence" value="ECO:0007669"/>
    <property type="project" value="InterPro"/>
</dbReference>
<evidence type="ECO:0000256" key="2">
    <source>
        <dbReference type="ARBA" id="ARBA00023110"/>
    </source>
</evidence>
<dbReference type="PROSITE" id="PS50072">
    <property type="entry name" value="CSA_PPIASE_2"/>
    <property type="match status" value="1"/>
</dbReference>
<dbReference type="PRINTS" id="PR00153">
    <property type="entry name" value="CSAPPISMRASE"/>
</dbReference>
<feature type="domain" description="PPIase cyclophilin-type" evidence="7">
    <location>
        <begin position="27"/>
        <end position="188"/>
    </location>
</feature>
<evidence type="ECO:0000256" key="4">
    <source>
        <dbReference type="RuleBase" id="RU363019"/>
    </source>
</evidence>
<keyword evidence="2 4" id="KW-0697">Rotamase</keyword>
<name>A0A1D2MQC5_ORCCI</name>
<dbReference type="SUPFAM" id="SSF50891">
    <property type="entry name" value="Cyclophilin-like"/>
    <property type="match status" value="1"/>
</dbReference>
<feature type="chain" id="PRO_5008811337" description="Peptidyl-prolyl cis-trans isomerase" evidence="4">
    <location>
        <begin position="20"/>
        <end position="285"/>
    </location>
</feature>
<dbReference type="OrthoDB" id="10064525at2759"/>
<evidence type="ECO:0000313" key="8">
    <source>
        <dbReference type="EMBL" id="ODM94955.1"/>
    </source>
</evidence>
<dbReference type="AlphaFoldDB" id="A0A1D2MQC5"/>
<proteinExistence type="inferred from homology"/>
<organism evidence="8 9">
    <name type="scientific">Orchesella cincta</name>
    <name type="common">Springtail</name>
    <name type="synonym">Podura cincta</name>
    <dbReference type="NCBI Taxonomy" id="48709"/>
    <lineage>
        <taxon>Eukaryota</taxon>
        <taxon>Metazoa</taxon>
        <taxon>Ecdysozoa</taxon>
        <taxon>Arthropoda</taxon>
        <taxon>Hexapoda</taxon>
        <taxon>Collembola</taxon>
        <taxon>Entomobryomorpha</taxon>
        <taxon>Entomobryoidea</taxon>
        <taxon>Orchesellidae</taxon>
        <taxon>Orchesellinae</taxon>
        <taxon>Orchesella</taxon>
    </lineage>
</organism>
<keyword evidence="9" id="KW-1185">Reference proteome</keyword>
<keyword evidence="3 4" id="KW-0413">Isomerase</keyword>
<dbReference type="InterPro" id="IPR020892">
    <property type="entry name" value="Cyclophilin-type_PPIase_CS"/>
</dbReference>
<dbReference type="Gene3D" id="2.40.100.10">
    <property type="entry name" value="Cyclophilin-like"/>
    <property type="match status" value="1"/>
</dbReference>
<dbReference type="GO" id="GO:0005737">
    <property type="term" value="C:cytoplasm"/>
    <property type="evidence" value="ECO:0007669"/>
    <property type="project" value="TreeGrafter"/>
</dbReference>
<reference evidence="8 9" key="1">
    <citation type="journal article" date="2016" name="Genome Biol. Evol.">
        <title>Gene Family Evolution Reflects Adaptation to Soil Environmental Stressors in the Genome of the Collembolan Orchesella cincta.</title>
        <authorList>
            <person name="Faddeeva-Vakhrusheva A."/>
            <person name="Derks M.F."/>
            <person name="Anvar S.Y."/>
            <person name="Agamennone V."/>
            <person name="Suring W."/>
            <person name="Smit S."/>
            <person name="van Straalen N.M."/>
            <person name="Roelofs D."/>
        </authorList>
    </citation>
    <scope>NUCLEOTIDE SEQUENCE [LARGE SCALE GENOMIC DNA]</scope>
    <source>
        <tissue evidence="8">Mixed pool</tissue>
    </source>
</reference>
<dbReference type="Proteomes" id="UP000094527">
    <property type="component" value="Unassembled WGS sequence"/>
</dbReference>
<dbReference type="EMBL" id="LJIJ01000730">
    <property type="protein sequence ID" value="ODM94955.1"/>
    <property type="molecule type" value="Genomic_DNA"/>
</dbReference>
<gene>
    <name evidence="8" type="ORF">Ocin01_11728</name>
</gene>
<feature type="compositionally biased region" description="Basic and acidic residues" evidence="5">
    <location>
        <begin position="275"/>
        <end position="285"/>
    </location>
</feature>
<keyword evidence="4" id="KW-0732">Signal</keyword>
<comment type="caution">
    <text evidence="8">The sequence shown here is derived from an EMBL/GenBank/DDBJ whole genome shotgun (WGS) entry which is preliminary data.</text>
</comment>
<feature type="compositionally biased region" description="Acidic residues" evidence="5">
    <location>
        <begin position="261"/>
        <end position="274"/>
    </location>
</feature>
<dbReference type="EC" id="5.2.1.8" evidence="4"/>
<sequence length="285" mass="31417">MKVIALCLVVSAICGYSQAVRVTEQVYFKVKLGQRDVGRIVIGLFGDVVPRTVANFKQLCTTGDAQGRTYRNSEFHRVIKNFMIQGGDIVNGDGTGSTSIYGGRFEDENFILKHTSPGILSMANSGPNTNGCQFFITTVKTSWLDGKHVVFGKVTEGFDSAVKTVESTETRKPSDRPVENAVVYECGELPLPNGPYELDADAGPMLSKWFYSVVPPLCCSLLVVSFFHWMAIKLDISAKNIENIRKETIQKFKDQGGVIEDIPEEGDAEKEAEEDSKHAEKSKDD</sequence>
<accession>A0A1D2MQC5</accession>
<protein>
    <recommendedName>
        <fullName evidence="4">Peptidyl-prolyl cis-trans isomerase</fullName>
        <shortName evidence="4">PPIase</shortName>
        <ecNumber evidence="4">5.2.1.8</ecNumber>
    </recommendedName>
</protein>
<dbReference type="InterPro" id="IPR029000">
    <property type="entry name" value="Cyclophilin-like_dom_sf"/>
</dbReference>
<comment type="catalytic activity">
    <reaction evidence="1 4">
        <text>[protein]-peptidylproline (omega=180) = [protein]-peptidylproline (omega=0)</text>
        <dbReference type="Rhea" id="RHEA:16237"/>
        <dbReference type="Rhea" id="RHEA-COMP:10747"/>
        <dbReference type="Rhea" id="RHEA-COMP:10748"/>
        <dbReference type="ChEBI" id="CHEBI:83833"/>
        <dbReference type="ChEBI" id="CHEBI:83834"/>
        <dbReference type="EC" id="5.2.1.8"/>
    </reaction>
</comment>
<dbReference type="FunFam" id="2.40.100.10:FF:000001">
    <property type="entry name" value="Peptidyl-prolyl cis-trans isomerase"/>
    <property type="match status" value="1"/>
</dbReference>
<dbReference type="InterPro" id="IPR002130">
    <property type="entry name" value="Cyclophilin-type_PPIase_dom"/>
</dbReference>
<evidence type="ECO:0000313" key="9">
    <source>
        <dbReference type="Proteomes" id="UP000094527"/>
    </source>
</evidence>
<keyword evidence="6" id="KW-0812">Transmembrane</keyword>
<keyword evidence="6" id="KW-0472">Membrane</keyword>
<dbReference type="GO" id="GO:0016018">
    <property type="term" value="F:cyclosporin A binding"/>
    <property type="evidence" value="ECO:0007669"/>
    <property type="project" value="TreeGrafter"/>
</dbReference>
<evidence type="ECO:0000256" key="1">
    <source>
        <dbReference type="ARBA" id="ARBA00000971"/>
    </source>
</evidence>
<dbReference type="PROSITE" id="PS00170">
    <property type="entry name" value="CSA_PPIASE_1"/>
    <property type="match status" value="1"/>
</dbReference>
<dbReference type="PANTHER" id="PTHR11071">
    <property type="entry name" value="PEPTIDYL-PROLYL CIS-TRANS ISOMERASE"/>
    <property type="match status" value="1"/>
</dbReference>
<dbReference type="PANTHER" id="PTHR11071:SF561">
    <property type="entry name" value="PEPTIDYL-PROLYL CIS-TRANS ISOMERASE D-RELATED"/>
    <property type="match status" value="1"/>
</dbReference>
<comment type="similarity">
    <text evidence="4">Belongs to the cyclophilin-type PPIase family.</text>
</comment>
<feature type="signal peptide" evidence="4">
    <location>
        <begin position="1"/>
        <end position="19"/>
    </location>
</feature>
<dbReference type="GO" id="GO:0003755">
    <property type="term" value="F:peptidyl-prolyl cis-trans isomerase activity"/>
    <property type="evidence" value="ECO:0007669"/>
    <property type="project" value="UniProtKB-UniRule"/>
</dbReference>
<feature type="transmembrane region" description="Helical" evidence="6">
    <location>
        <begin position="209"/>
        <end position="231"/>
    </location>
</feature>
<feature type="region of interest" description="Disordered" evidence="5">
    <location>
        <begin position="255"/>
        <end position="285"/>
    </location>
</feature>
<evidence type="ECO:0000259" key="7">
    <source>
        <dbReference type="PROSITE" id="PS50072"/>
    </source>
</evidence>
<comment type="function">
    <text evidence="4">PPIases accelerate the folding of proteins. It catalyzes the cis-trans isomerization of proline imidic peptide bonds in oligopeptides.</text>
</comment>
<evidence type="ECO:0000256" key="5">
    <source>
        <dbReference type="SAM" id="MobiDB-lite"/>
    </source>
</evidence>